<dbReference type="Proteomes" id="UP000604046">
    <property type="component" value="Unassembled WGS sequence"/>
</dbReference>
<evidence type="ECO:0000313" key="2">
    <source>
        <dbReference type="EMBL" id="CAE7288428.1"/>
    </source>
</evidence>
<feature type="compositionally biased region" description="Low complexity" evidence="1">
    <location>
        <begin position="23"/>
        <end position="33"/>
    </location>
</feature>
<keyword evidence="3" id="KW-1185">Reference proteome</keyword>
<dbReference type="EMBL" id="CAJNDS010001902">
    <property type="protein sequence ID" value="CAE7288428.1"/>
    <property type="molecule type" value="Genomic_DNA"/>
</dbReference>
<comment type="caution">
    <text evidence="2">The sequence shown here is derived from an EMBL/GenBank/DDBJ whole genome shotgun (WGS) entry which is preliminary data.</text>
</comment>
<name>A0A812MW74_9DINO</name>
<gene>
    <name evidence="2" type="ORF">SNAT2548_LOCUS15237</name>
</gene>
<evidence type="ECO:0000256" key="1">
    <source>
        <dbReference type="SAM" id="MobiDB-lite"/>
    </source>
</evidence>
<dbReference type="AlphaFoldDB" id="A0A812MW74"/>
<proteinExistence type="predicted"/>
<accession>A0A812MW74</accession>
<dbReference type="OrthoDB" id="10554582at2759"/>
<sequence>MHVMPGNRGGPLGYQPADAAGRFAAQPQAAQAPVGSQEVFDFEELETDPSERRPGGNLAKRLWSASPEASDFQ</sequence>
<organism evidence="2 3">
    <name type="scientific">Symbiodinium natans</name>
    <dbReference type="NCBI Taxonomy" id="878477"/>
    <lineage>
        <taxon>Eukaryota</taxon>
        <taxon>Sar</taxon>
        <taxon>Alveolata</taxon>
        <taxon>Dinophyceae</taxon>
        <taxon>Suessiales</taxon>
        <taxon>Symbiodiniaceae</taxon>
        <taxon>Symbiodinium</taxon>
    </lineage>
</organism>
<feature type="region of interest" description="Disordered" evidence="1">
    <location>
        <begin position="23"/>
        <end position="73"/>
    </location>
</feature>
<reference evidence="2" key="1">
    <citation type="submission" date="2021-02" db="EMBL/GenBank/DDBJ databases">
        <authorList>
            <person name="Dougan E. K."/>
            <person name="Rhodes N."/>
            <person name="Thang M."/>
            <person name="Chan C."/>
        </authorList>
    </citation>
    <scope>NUCLEOTIDE SEQUENCE</scope>
</reference>
<evidence type="ECO:0000313" key="3">
    <source>
        <dbReference type="Proteomes" id="UP000604046"/>
    </source>
</evidence>
<protein>
    <submittedName>
        <fullName evidence="2">Uncharacterized protein</fullName>
    </submittedName>
</protein>